<evidence type="ECO:0000313" key="1">
    <source>
        <dbReference type="EMBL" id="KAF4850687.1"/>
    </source>
</evidence>
<dbReference type="OrthoDB" id="544685at2759"/>
<proteinExistence type="predicted"/>
<dbReference type="PANTHER" id="PTHR31323:SF14">
    <property type="entry name" value="MECHANOSENSITIVE ION CHANNEL PROTEIN MSY2"/>
    <property type="match status" value="1"/>
</dbReference>
<evidence type="ECO:0000313" key="2">
    <source>
        <dbReference type="Proteomes" id="UP000711996"/>
    </source>
</evidence>
<gene>
    <name evidence="1" type="ORF">CGCSCA2_v011384</name>
</gene>
<dbReference type="PANTHER" id="PTHR31323">
    <property type="entry name" value="MECHANOSENSITIVE ION CHANNEL PROTEIN MSY2"/>
    <property type="match status" value="1"/>
</dbReference>
<sequence>MSSPYYVDTQRFVIQLINITYSANQFTTQHYTIITSEVEQKDSSPSKLLANMRLAGREVAQAFGQMTADISGNKSLFNTQAAHTIVTEALEADTSSDSLDRRIWKSFVPLTGDALTQKDLEKAFTADRIRDDQELSALLDLDQNGDVSSKEMISTVIRMGQERIAIWKSTYDIKSAVRVLDHFFQVFILIGTGFTYAAFSATHSRYILPPSAPSLPPFLSLFPGTV</sequence>
<dbReference type="GO" id="GO:0006874">
    <property type="term" value="P:intracellular calcium ion homeostasis"/>
    <property type="evidence" value="ECO:0007669"/>
    <property type="project" value="TreeGrafter"/>
</dbReference>
<comment type="caution">
    <text evidence="1">The sequence shown here is derived from an EMBL/GenBank/DDBJ whole genome shotgun (WGS) entry which is preliminary data.</text>
</comment>
<reference evidence="1" key="1">
    <citation type="submission" date="2019-06" db="EMBL/GenBank/DDBJ databases">
        <authorList>
            <person name="Gan P."/>
            <person name="Shirasu K."/>
        </authorList>
    </citation>
    <scope>NUCLEOTIDE SEQUENCE [LARGE SCALE GENOMIC DNA]</scope>
    <source>
        <strain evidence="1">CAD2</strain>
    </source>
</reference>
<dbReference type="GO" id="GO:0005262">
    <property type="term" value="F:calcium channel activity"/>
    <property type="evidence" value="ECO:0007669"/>
    <property type="project" value="TreeGrafter"/>
</dbReference>
<dbReference type="AlphaFoldDB" id="A0A9P5EJI8"/>
<name>A0A9P5EJI8_COLSI</name>
<keyword evidence="2" id="KW-1185">Reference proteome</keyword>
<dbReference type="PROSITE" id="PS00018">
    <property type="entry name" value="EF_HAND_1"/>
    <property type="match status" value="1"/>
</dbReference>
<protein>
    <recommendedName>
        <fullName evidence="3">EF-hand domain-containing protein</fullName>
    </recommendedName>
</protein>
<dbReference type="EMBL" id="QPMT01000045">
    <property type="protein sequence ID" value="KAF4850687.1"/>
    <property type="molecule type" value="Genomic_DNA"/>
</dbReference>
<organism evidence="1 2">
    <name type="scientific">Colletotrichum siamense</name>
    <name type="common">Anthracnose fungus</name>
    <dbReference type="NCBI Taxonomy" id="690259"/>
    <lineage>
        <taxon>Eukaryota</taxon>
        <taxon>Fungi</taxon>
        <taxon>Dikarya</taxon>
        <taxon>Ascomycota</taxon>
        <taxon>Pezizomycotina</taxon>
        <taxon>Sordariomycetes</taxon>
        <taxon>Hypocreomycetidae</taxon>
        <taxon>Glomerellales</taxon>
        <taxon>Glomerellaceae</taxon>
        <taxon>Colletotrichum</taxon>
        <taxon>Colletotrichum gloeosporioides species complex</taxon>
    </lineage>
</organism>
<accession>A0A9P5EJI8</accession>
<dbReference type="Proteomes" id="UP000711996">
    <property type="component" value="Unassembled WGS sequence"/>
</dbReference>
<evidence type="ECO:0008006" key="3">
    <source>
        <dbReference type="Google" id="ProtNLM"/>
    </source>
</evidence>
<dbReference type="InterPro" id="IPR018247">
    <property type="entry name" value="EF_Hand_1_Ca_BS"/>
</dbReference>